<comment type="caution">
    <text evidence="2">The sequence shown here is derived from an EMBL/GenBank/DDBJ whole genome shotgun (WGS) entry which is preliminary data.</text>
</comment>
<sequence length="72" mass="8380">MYNEKFHNGSNETYSYKTYNIFAFIIGFLLSPLLGVIMGIVGVKQRKKNAWSIIIISILSWILNFFFLSRLV</sequence>
<gene>
    <name evidence="2" type="ORF">BG258_19485</name>
</gene>
<keyword evidence="1" id="KW-0472">Membrane</keyword>
<feature type="transmembrane region" description="Helical" evidence="1">
    <location>
        <begin position="50"/>
        <end position="68"/>
    </location>
</feature>
<reference evidence="2 3" key="1">
    <citation type="submission" date="2016-09" db="EMBL/GenBank/DDBJ databases">
        <title>Draft genome sequence of the soil isolate, Lysinibacillus fusiformis M5, a potential hypoxanthine producer.</title>
        <authorList>
            <person name="Gallegos-Monterrosa R."/>
            <person name="Maroti G."/>
            <person name="Balint B."/>
            <person name="Kovacs A.T."/>
        </authorList>
    </citation>
    <scope>NUCLEOTIDE SEQUENCE [LARGE SCALE GENOMIC DNA]</scope>
    <source>
        <strain evidence="2 3">M5</strain>
    </source>
</reference>
<protein>
    <submittedName>
        <fullName evidence="2">Uncharacterized protein</fullName>
    </submittedName>
</protein>
<name>A0A1E4R1B8_9BACI</name>
<dbReference type="AlphaFoldDB" id="A0A1E4R1B8"/>
<feature type="transmembrane region" description="Helical" evidence="1">
    <location>
        <begin position="20"/>
        <end position="43"/>
    </location>
</feature>
<organism evidence="2 3">
    <name type="scientific">Lysinibacillus fusiformis</name>
    <dbReference type="NCBI Taxonomy" id="28031"/>
    <lineage>
        <taxon>Bacteria</taxon>
        <taxon>Bacillati</taxon>
        <taxon>Bacillota</taxon>
        <taxon>Bacilli</taxon>
        <taxon>Bacillales</taxon>
        <taxon>Bacillaceae</taxon>
        <taxon>Lysinibacillus</taxon>
    </lineage>
</organism>
<keyword evidence="1" id="KW-0812">Transmembrane</keyword>
<evidence type="ECO:0000313" key="2">
    <source>
        <dbReference type="EMBL" id="ODV54237.1"/>
    </source>
</evidence>
<proteinExistence type="predicted"/>
<evidence type="ECO:0000256" key="1">
    <source>
        <dbReference type="SAM" id="Phobius"/>
    </source>
</evidence>
<dbReference type="Proteomes" id="UP000094784">
    <property type="component" value="Unassembled WGS sequence"/>
</dbReference>
<dbReference type="OrthoDB" id="2736375at2"/>
<dbReference type="RefSeq" id="WP_069482739.1">
    <property type="nucleotide sequence ID" value="NZ_KV766182.1"/>
</dbReference>
<keyword evidence="1" id="KW-1133">Transmembrane helix</keyword>
<evidence type="ECO:0000313" key="3">
    <source>
        <dbReference type="Proteomes" id="UP000094784"/>
    </source>
</evidence>
<accession>A0A1E4R1B8</accession>
<dbReference type="EMBL" id="MECQ01000002">
    <property type="protein sequence ID" value="ODV54237.1"/>
    <property type="molecule type" value="Genomic_DNA"/>
</dbReference>